<gene>
    <name evidence="1" type="ORF">PPTG_23629</name>
</gene>
<reference evidence="2" key="1">
    <citation type="submission" date="2011-12" db="EMBL/GenBank/DDBJ databases">
        <authorList>
            <consortium name="The Broad Institute Genome Sequencing Platform"/>
            <person name="Russ C."/>
            <person name="Tyler B."/>
            <person name="Panabieres F."/>
            <person name="Shan W."/>
            <person name="Tripathy S."/>
            <person name="Grunwald N."/>
            <person name="Machado M."/>
            <person name="Young S.K."/>
            <person name="Zeng Q."/>
            <person name="Gargeya S."/>
            <person name="Fitzgerald M."/>
            <person name="Haas B."/>
            <person name="Abouelleil A."/>
            <person name="Alvarado L."/>
            <person name="Arachchi H.M."/>
            <person name="Berlin A."/>
            <person name="Chapman S.B."/>
            <person name="Gearin G."/>
            <person name="Goldberg J."/>
            <person name="Griggs A."/>
            <person name="Gujja S."/>
            <person name="Hansen M."/>
            <person name="Heiman D."/>
            <person name="Howarth C."/>
            <person name="Larimer J."/>
            <person name="Lui A."/>
            <person name="MacDonald P.J.P."/>
            <person name="McCowen C."/>
            <person name="Montmayeur A."/>
            <person name="Murphy C."/>
            <person name="Neiman D."/>
            <person name="Pearson M."/>
            <person name="Priest M."/>
            <person name="Roberts A."/>
            <person name="Saif S."/>
            <person name="Shea T."/>
            <person name="Sisk P."/>
            <person name="Stolte C."/>
            <person name="Sykes S."/>
            <person name="Wortman J."/>
            <person name="Nusbaum C."/>
            <person name="Birren B."/>
        </authorList>
    </citation>
    <scope>NUCLEOTIDE SEQUENCE [LARGE SCALE GENOMIC DNA]</scope>
    <source>
        <strain evidence="2">INRA-310</strain>
    </source>
</reference>
<name>W2PVW0_PHYN3</name>
<protein>
    <submittedName>
        <fullName evidence="1">Uncharacterized protein</fullName>
    </submittedName>
</protein>
<dbReference type="EMBL" id="KI669605">
    <property type="protein sequence ID" value="ETN04160.1"/>
    <property type="molecule type" value="Genomic_DNA"/>
</dbReference>
<reference evidence="1 2" key="2">
    <citation type="submission" date="2013-11" db="EMBL/GenBank/DDBJ databases">
        <title>The Genome Sequence of Phytophthora parasitica INRA-310.</title>
        <authorList>
            <consortium name="The Broad Institute Genomics Platform"/>
            <person name="Russ C."/>
            <person name="Tyler B."/>
            <person name="Panabieres F."/>
            <person name="Shan W."/>
            <person name="Tripathy S."/>
            <person name="Grunwald N."/>
            <person name="Machado M."/>
            <person name="Johnson C.S."/>
            <person name="Arredondo F."/>
            <person name="Hong C."/>
            <person name="Coffey M."/>
            <person name="Young S.K."/>
            <person name="Zeng Q."/>
            <person name="Gargeya S."/>
            <person name="Fitzgerald M."/>
            <person name="Abouelleil A."/>
            <person name="Alvarado L."/>
            <person name="Chapman S.B."/>
            <person name="Gainer-Dewar J."/>
            <person name="Goldberg J."/>
            <person name="Griggs A."/>
            <person name="Gujja S."/>
            <person name="Hansen M."/>
            <person name="Howarth C."/>
            <person name="Imamovic A."/>
            <person name="Ireland A."/>
            <person name="Larimer J."/>
            <person name="McCowan C."/>
            <person name="Murphy C."/>
            <person name="Pearson M."/>
            <person name="Poon T.W."/>
            <person name="Priest M."/>
            <person name="Roberts A."/>
            <person name="Saif S."/>
            <person name="Shea T."/>
            <person name="Sykes S."/>
            <person name="Wortman J."/>
            <person name="Nusbaum C."/>
            <person name="Birren B."/>
        </authorList>
    </citation>
    <scope>NUCLEOTIDE SEQUENCE [LARGE SCALE GENOMIC DNA]</scope>
    <source>
        <strain evidence="1 2">INRA-310</strain>
    </source>
</reference>
<sequence length="85" mass="10031">MMWSTKPSISSAFARHVGVMLDGRRVVVRVPLHLSWRSFCVRGSSDCWATSLCFRSMRWTPVLIRLDTTTWWQMWSIFSTRSDFQ</sequence>
<dbReference type="Proteomes" id="UP000018817">
    <property type="component" value="Unassembled WGS sequence"/>
</dbReference>
<evidence type="ECO:0000313" key="2">
    <source>
        <dbReference type="Proteomes" id="UP000018817"/>
    </source>
</evidence>
<proteinExistence type="predicted"/>
<organism evidence="1 2">
    <name type="scientific">Phytophthora nicotianae (strain INRA-310)</name>
    <name type="common">Phytophthora parasitica</name>
    <dbReference type="NCBI Taxonomy" id="761204"/>
    <lineage>
        <taxon>Eukaryota</taxon>
        <taxon>Sar</taxon>
        <taxon>Stramenopiles</taxon>
        <taxon>Oomycota</taxon>
        <taxon>Peronosporomycetes</taxon>
        <taxon>Peronosporales</taxon>
        <taxon>Peronosporaceae</taxon>
        <taxon>Phytophthora</taxon>
    </lineage>
</organism>
<evidence type="ECO:0000313" key="1">
    <source>
        <dbReference type="EMBL" id="ETN04160.1"/>
    </source>
</evidence>
<dbReference type="VEuPathDB" id="FungiDB:PPTG_23629"/>
<dbReference type="AlphaFoldDB" id="W2PVW0"/>
<dbReference type="GeneID" id="20192228"/>
<dbReference type="RefSeq" id="XP_008910461.1">
    <property type="nucleotide sequence ID" value="XM_008912213.1"/>
</dbReference>
<accession>W2PVW0</accession>